<dbReference type="PANTHER" id="PTHR31793">
    <property type="entry name" value="4-HYDROXYBENZOYL-COA THIOESTERASE FAMILY MEMBER"/>
    <property type="match status" value="1"/>
</dbReference>
<dbReference type="InterPro" id="IPR029069">
    <property type="entry name" value="HotDog_dom_sf"/>
</dbReference>
<name>A0A1X9MDX2_9BACI</name>
<evidence type="ECO:0000313" key="2">
    <source>
        <dbReference type="Proteomes" id="UP000193006"/>
    </source>
</evidence>
<dbReference type="STRING" id="199441.BkAM31D_18370"/>
<dbReference type="RefSeq" id="WP_066153268.1">
    <property type="nucleotide sequence ID" value="NZ_CP020814.1"/>
</dbReference>
<evidence type="ECO:0000313" key="1">
    <source>
        <dbReference type="EMBL" id="ARK31649.1"/>
    </source>
</evidence>
<protein>
    <submittedName>
        <fullName evidence="1">Acyl-CoA thioesterase YbgC</fullName>
    </submittedName>
</protein>
<sequence>MRIPAYIKTSVEEWLEGFKFSGEIKVRFSETDGFGHLNNTNAFVYFEEVRTDFFKHLGFMQKWTSLEYEAMIVVADLQCDYIKQVHFDERLTVSVKVNDIGRSSLDLHYVALNAQNDICLIGRGTVVQINKETGLSLAWDDDFKMLFKQA</sequence>
<organism evidence="1 2">
    <name type="scientific">Halalkalibacter krulwichiae</name>
    <dbReference type="NCBI Taxonomy" id="199441"/>
    <lineage>
        <taxon>Bacteria</taxon>
        <taxon>Bacillati</taxon>
        <taxon>Bacillota</taxon>
        <taxon>Bacilli</taxon>
        <taxon>Bacillales</taxon>
        <taxon>Bacillaceae</taxon>
        <taxon>Halalkalibacter</taxon>
    </lineage>
</organism>
<dbReference type="Pfam" id="PF13279">
    <property type="entry name" value="4HBT_2"/>
    <property type="match status" value="1"/>
</dbReference>
<proteinExistence type="predicted"/>
<dbReference type="CDD" id="cd00586">
    <property type="entry name" value="4HBT"/>
    <property type="match status" value="1"/>
</dbReference>
<dbReference type="SUPFAM" id="SSF54637">
    <property type="entry name" value="Thioesterase/thiol ester dehydrase-isomerase"/>
    <property type="match status" value="1"/>
</dbReference>
<dbReference type="PANTHER" id="PTHR31793:SF24">
    <property type="entry name" value="LONG-CHAIN ACYL-COA THIOESTERASE FADM"/>
    <property type="match status" value="1"/>
</dbReference>
<dbReference type="EMBL" id="CP020814">
    <property type="protein sequence ID" value="ARK31649.1"/>
    <property type="molecule type" value="Genomic_DNA"/>
</dbReference>
<accession>A0A1X9MDX2</accession>
<reference evidence="1 2" key="1">
    <citation type="submission" date="2017-04" db="EMBL/GenBank/DDBJ databases">
        <title>Bacillus krulwichiae AM31D Genome sequencing and assembly.</title>
        <authorList>
            <person name="Krulwich T.A."/>
            <person name="Anastor L."/>
            <person name="Ehrlich R."/>
            <person name="Ehrlich G.D."/>
            <person name="Janto B."/>
        </authorList>
    </citation>
    <scope>NUCLEOTIDE SEQUENCE [LARGE SCALE GENOMIC DNA]</scope>
    <source>
        <strain evidence="1 2">AM31D</strain>
    </source>
</reference>
<dbReference type="Gene3D" id="3.10.129.10">
    <property type="entry name" value="Hotdog Thioesterase"/>
    <property type="match status" value="1"/>
</dbReference>
<dbReference type="InterPro" id="IPR050563">
    <property type="entry name" value="4-hydroxybenzoyl-CoA_TE"/>
</dbReference>
<dbReference type="KEGG" id="bkw:BkAM31D_18370"/>
<dbReference type="GO" id="GO:0047617">
    <property type="term" value="F:fatty acyl-CoA hydrolase activity"/>
    <property type="evidence" value="ECO:0007669"/>
    <property type="project" value="TreeGrafter"/>
</dbReference>
<dbReference type="AlphaFoldDB" id="A0A1X9MDX2"/>
<dbReference type="Proteomes" id="UP000193006">
    <property type="component" value="Chromosome"/>
</dbReference>
<gene>
    <name evidence="1" type="ORF">BkAM31D_18370</name>
</gene>
<keyword evidence="2" id="KW-1185">Reference proteome</keyword>